<dbReference type="InterPro" id="IPR036388">
    <property type="entry name" value="WH-like_DNA-bd_sf"/>
</dbReference>
<dbReference type="Pfam" id="PF03551">
    <property type="entry name" value="PadR"/>
    <property type="match status" value="1"/>
</dbReference>
<organism evidence="2 3">
    <name type="scientific">Lacticaseibacillus saniviri JCM 17471 = DSM 24301</name>
    <dbReference type="NCBI Taxonomy" id="1293598"/>
    <lineage>
        <taxon>Bacteria</taxon>
        <taxon>Bacillati</taxon>
        <taxon>Bacillota</taxon>
        <taxon>Bacilli</taxon>
        <taxon>Lactobacillales</taxon>
        <taxon>Lactobacillaceae</taxon>
        <taxon>Lacticaseibacillus</taxon>
    </lineage>
</organism>
<dbReference type="AlphaFoldDB" id="A0A0R2N022"/>
<dbReference type="STRING" id="1293598.IV56_GL001676"/>
<dbReference type="PATRIC" id="fig|1293598.4.peg.1747"/>
<reference evidence="2 3" key="1">
    <citation type="journal article" date="2015" name="Genome Announc.">
        <title>Expanding the biotechnology potential of lactobacilli through comparative genomics of 213 strains and associated genera.</title>
        <authorList>
            <person name="Sun Z."/>
            <person name="Harris H.M."/>
            <person name="McCann A."/>
            <person name="Guo C."/>
            <person name="Argimon S."/>
            <person name="Zhang W."/>
            <person name="Yang X."/>
            <person name="Jeffery I.B."/>
            <person name="Cooney J.C."/>
            <person name="Kagawa T.F."/>
            <person name="Liu W."/>
            <person name="Song Y."/>
            <person name="Salvetti E."/>
            <person name="Wrobel A."/>
            <person name="Rasinkangas P."/>
            <person name="Parkhill J."/>
            <person name="Rea M.C."/>
            <person name="O'Sullivan O."/>
            <person name="Ritari J."/>
            <person name="Douillard F.P."/>
            <person name="Paul Ross R."/>
            <person name="Yang R."/>
            <person name="Briner A.E."/>
            <person name="Felis G.E."/>
            <person name="de Vos W.M."/>
            <person name="Barrangou R."/>
            <person name="Klaenhammer T.R."/>
            <person name="Caufield P.W."/>
            <person name="Cui Y."/>
            <person name="Zhang H."/>
            <person name="O'Toole P.W."/>
        </authorList>
    </citation>
    <scope>NUCLEOTIDE SEQUENCE [LARGE SCALE GENOMIC DNA]</scope>
    <source>
        <strain evidence="2 3">DSM 24301</strain>
    </source>
</reference>
<dbReference type="EMBL" id="JQCE01000042">
    <property type="protein sequence ID" value="KRO16314.1"/>
    <property type="molecule type" value="Genomic_DNA"/>
</dbReference>
<gene>
    <name evidence="2" type="ORF">IV56_GL001676</name>
</gene>
<evidence type="ECO:0000313" key="2">
    <source>
        <dbReference type="EMBL" id="KRO16314.1"/>
    </source>
</evidence>
<dbReference type="RefSeq" id="WP_054777243.1">
    <property type="nucleotide sequence ID" value="NZ_BBBX01000010.1"/>
</dbReference>
<dbReference type="Gene3D" id="1.10.10.10">
    <property type="entry name" value="Winged helix-like DNA-binding domain superfamily/Winged helix DNA-binding domain"/>
    <property type="match status" value="1"/>
</dbReference>
<evidence type="ECO:0000259" key="1">
    <source>
        <dbReference type="Pfam" id="PF03551"/>
    </source>
</evidence>
<evidence type="ECO:0000313" key="3">
    <source>
        <dbReference type="Proteomes" id="UP000050969"/>
    </source>
</evidence>
<dbReference type="OrthoDB" id="9808017at2"/>
<dbReference type="PANTHER" id="PTHR33169">
    <property type="entry name" value="PADR-FAMILY TRANSCRIPTIONAL REGULATOR"/>
    <property type="match status" value="1"/>
</dbReference>
<comment type="caution">
    <text evidence="2">The sequence shown here is derived from an EMBL/GenBank/DDBJ whole genome shotgun (WGS) entry which is preliminary data.</text>
</comment>
<proteinExistence type="predicted"/>
<dbReference type="InterPro" id="IPR036390">
    <property type="entry name" value="WH_DNA-bd_sf"/>
</dbReference>
<keyword evidence="3" id="KW-1185">Reference proteome</keyword>
<dbReference type="PANTHER" id="PTHR33169:SF14">
    <property type="entry name" value="TRANSCRIPTIONAL REGULATOR RV3488"/>
    <property type="match status" value="1"/>
</dbReference>
<dbReference type="InterPro" id="IPR052509">
    <property type="entry name" value="Metal_resp_DNA-bind_regulator"/>
</dbReference>
<dbReference type="InterPro" id="IPR005149">
    <property type="entry name" value="Tscrpt_reg_PadR_N"/>
</dbReference>
<protein>
    <recommendedName>
        <fullName evidence="1">Transcription regulator PadR N-terminal domain-containing protein</fullName>
    </recommendedName>
</protein>
<feature type="domain" description="Transcription regulator PadR N-terminal" evidence="1">
    <location>
        <begin position="14"/>
        <end position="81"/>
    </location>
</feature>
<dbReference type="Proteomes" id="UP000050969">
    <property type="component" value="Unassembled WGS sequence"/>
</dbReference>
<accession>A0A0R2N022</accession>
<name>A0A0R2N022_9LACO</name>
<sequence length="103" mass="12291">MEIQLSSDVLDGLVLAALHREDQYGYSLTQYVQSYVQVSESTLYPVLRRLKKNQLVETYDEQYQGRNRRYYQITAQGQAYLLDFREAWTRYQTQINHMLGEEN</sequence>
<dbReference type="SUPFAM" id="SSF46785">
    <property type="entry name" value="Winged helix' DNA-binding domain"/>
    <property type="match status" value="1"/>
</dbReference>